<dbReference type="EMBL" id="JBBPDW010000060">
    <property type="protein sequence ID" value="KAK7530540.1"/>
    <property type="molecule type" value="Genomic_DNA"/>
</dbReference>
<evidence type="ECO:0000313" key="1">
    <source>
        <dbReference type="EMBL" id="KAK7530540.1"/>
    </source>
</evidence>
<keyword evidence="2" id="KW-1185">Reference proteome</keyword>
<comment type="caution">
    <text evidence="1">The sequence shown here is derived from an EMBL/GenBank/DDBJ whole genome shotgun (WGS) entry which is preliminary data.</text>
</comment>
<name>A0ABR1L7A3_9PEZI</name>
<organism evidence="1 2">
    <name type="scientific">Phyllosticta citricarpa</name>
    <dbReference type="NCBI Taxonomy" id="55181"/>
    <lineage>
        <taxon>Eukaryota</taxon>
        <taxon>Fungi</taxon>
        <taxon>Dikarya</taxon>
        <taxon>Ascomycota</taxon>
        <taxon>Pezizomycotina</taxon>
        <taxon>Dothideomycetes</taxon>
        <taxon>Dothideomycetes incertae sedis</taxon>
        <taxon>Botryosphaeriales</taxon>
        <taxon>Phyllostictaceae</taxon>
        <taxon>Phyllosticta</taxon>
    </lineage>
</organism>
<reference evidence="1 2" key="1">
    <citation type="submission" date="2024-04" db="EMBL/GenBank/DDBJ databases">
        <title>Phyllosticta paracitricarpa is synonymous to the EU quarantine fungus P. citricarpa based on phylogenomic analyses.</title>
        <authorList>
            <consortium name="Lawrence Berkeley National Laboratory"/>
            <person name="Van Ingen-Buijs V.A."/>
            <person name="Van Westerhoven A.C."/>
            <person name="Haridas S."/>
            <person name="Skiadas P."/>
            <person name="Martin F."/>
            <person name="Groenewald J.Z."/>
            <person name="Crous P.W."/>
            <person name="Seidl M.F."/>
        </authorList>
    </citation>
    <scope>NUCLEOTIDE SEQUENCE [LARGE SCALE GENOMIC DNA]</scope>
    <source>
        <strain evidence="1 2">CBS 122670</strain>
    </source>
</reference>
<evidence type="ECO:0000313" key="2">
    <source>
        <dbReference type="Proteomes" id="UP001365128"/>
    </source>
</evidence>
<accession>A0ABR1L7A3</accession>
<dbReference type="Proteomes" id="UP001365128">
    <property type="component" value="Unassembled WGS sequence"/>
</dbReference>
<proteinExistence type="predicted"/>
<protein>
    <submittedName>
        <fullName evidence="1">Uncharacterized protein</fullName>
    </submittedName>
</protein>
<sequence length="150" mass="17312">MFSLAQSLWFFLRYQTPSITLADQIFQSPEERSRQDVEQLPEVELGLLRSDSSLAPIGHQSSNLHSPDHPTFEDEFGHSLRKVYPGDNLDDLSHGFDSLKNKNDFGLLASYHGYYQNSGEFDLELPEDFTWYRCLKSLTESRRKKFPCGC</sequence>
<gene>
    <name evidence="1" type="ORF">IWX46DRAFT_399010</name>
</gene>